<gene>
    <name evidence="1" type="ORF">APR41_10685</name>
</gene>
<dbReference type="Pfam" id="PF14903">
    <property type="entry name" value="WG_beta_rep"/>
    <property type="match status" value="1"/>
</dbReference>
<sequence length="219" mass="24792">MVILDMFLKSIIMKNFILGILISIPVVLLAQESDEFDFVSNQEEGYSAVRQGVNWSFLNSSGELVFDFRNDLISNEDPRTGIIGVAGMQYPQLKDERAIIKEQKDGVNYYGFINSEGKTIIEPEFLNVSNFHNGKALALKLEEERLGENALLGKNVISYKYDVVLINKKGDILKYLEGPFPVSVSKQKLREAPQINAKWLGKNVLTVKGPNKKWRVHKI</sequence>
<accession>A0A2N0TNE4</accession>
<keyword evidence="2" id="KW-1185">Reference proteome</keyword>
<dbReference type="AlphaFoldDB" id="A0A2N0TNE4"/>
<reference evidence="1 2" key="1">
    <citation type="submission" date="2015-10" db="EMBL/GenBank/DDBJ databases">
        <title>Draft genome sequence of Salegentibacter salinarum KCTC 12975.</title>
        <authorList>
            <person name="Lin W."/>
            <person name="Zheng Q."/>
        </authorList>
    </citation>
    <scope>NUCLEOTIDE SEQUENCE [LARGE SCALE GENOMIC DNA]</scope>
    <source>
        <strain evidence="1 2">KCTC 12975</strain>
    </source>
</reference>
<evidence type="ECO:0008006" key="3">
    <source>
        <dbReference type="Google" id="ProtNLM"/>
    </source>
</evidence>
<dbReference type="InterPro" id="IPR032774">
    <property type="entry name" value="WG_beta_rep"/>
</dbReference>
<evidence type="ECO:0000313" key="2">
    <source>
        <dbReference type="Proteomes" id="UP000232673"/>
    </source>
</evidence>
<proteinExistence type="predicted"/>
<dbReference type="EMBL" id="LKTS01000047">
    <property type="protein sequence ID" value="PKD16242.1"/>
    <property type="molecule type" value="Genomic_DNA"/>
</dbReference>
<protein>
    <recommendedName>
        <fullName evidence="3">WG repeat-containing protein</fullName>
    </recommendedName>
</protein>
<comment type="caution">
    <text evidence="1">The sequence shown here is derived from an EMBL/GenBank/DDBJ whole genome shotgun (WGS) entry which is preliminary data.</text>
</comment>
<evidence type="ECO:0000313" key="1">
    <source>
        <dbReference type="EMBL" id="PKD16242.1"/>
    </source>
</evidence>
<organism evidence="1 2">
    <name type="scientific">Salegentibacter salinarum</name>
    <dbReference type="NCBI Taxonomy" id="447422"/>
    <lineage>
        <taxon>Bacteria</taxon>
        <taxon>Pseudomonadati</taxon>
        <taxon>Bacteroidota</taxon>
        <taxon>Flavobacteriia</taxon>
        <taxon>Flavobacteriales</taxon>
        <taxon>Flavobacteriaceae</taxon>
        <taxon>Salegentibacter</taxon>
    </lineage>
</organism>
<dbReference type="STRING" id="447422.SAMN05660903_01964"/>
<dbReference type="Proteomes" id="UP000232673">
    <property type="component" value="Unassembled WGS sequence"/>
</dbReference>
<name>A0A2N0TNE4_9FLAO</name>